<dbReference type="InterPro" id="IPR050327">
    <property type="entry name" value="Proton-linked_MCT"/>
</dbReference>
<dbReference type="EMBL" id="JACVVK020000045">
    <property type="protein sequence ID" value="KAK7499314.1"/>
    <property type="molecule type" value="Genomic_DNA"/>
</dbReference>
<keyword evidence="3" id="KW-0812">Transmembrane</keyword>
<evidence type="ECO:0000313" key="6">
    <source>
        <dbReference type="Proteomes" id="UP001519460"/>
    </source>
</evidence>
<dbReference type="PROSITE" id="PS50850">
    <property type="entry name" value="MFS"/>
    <property type="match status" value="1"/>
</dbReference>
<dbReference type="InterPro" id="IPR011701">
    <property type="entry name" value="MFS"/>
</dbReference>
<feature type="transmembrane region" description="Helical" evidence="3">
    <location>
        <begin position="598"/>
        <end position="618"/>
    </location>
</feature>
<evidence type="ECO:0000256" key="2">
    <source>
        <dbReference type="SAM" id="MobiDB-lite"/>
    </source>
</evidence>
<feature type="transmembrane region" description="Helical" evidence="3">
    <location>
        <begin position="131"/>
        <end position="151"/>
    </location>
</feature>
<organism evidence="5 6">
    <name type="scientific">Batillaria attramentaria</name>
    <dbReference type="NCBI Taxonomy" id="370345"/>
    <lineage>
        <taxon>Eukaryota</taxon>
        <taxon>Metazoa</taxon>
        <taxon>Spiralia</taxon>
        <taxon>Lophotrochozoa</taxon>
        <taxon>Mollusca</taxon>
        <taxon>Gastropoda</taxon>
        <taxon>Caenogastropoda</taxon>
        <taxon>Sorbeoconcha</taxon>
        <taxon>Cerithioidea</taxon>
        <taxon>Batillariidae</taxon>
        <taxon>Batillaria</taxon>
    </lineage>
</organism>
<dbReference type="InterPro" id="IPR036259">
    <property type="entry name" value="MFS_trans_sf"/>
</dbReference>
<keyword evidence="3" id="KW-0472">Membrane</keyword>
<dbReference type="SUPFAM" id="SSF103473">
    <property type="entry name" value="MFS general substrate transporter"/>
    <property type="match status" value="1"/>
</dbReference>
<dbReference type="AlphaFoldDB" id="A0ABD0LK41"/>
<dbReference type="GO" id="GO:0016020">
    <property type="term" value="C:membrane"/>
    <property type="evidence" value="ECO:0007669"/>
    <property type="project" value="UniProtKB-SubCell"/>
</dbReference>
<feature type="transmembrane region" description="Helical" evidence="3">
    <location>
        <begin position="62"/>
        <end position="89"/>
    </location>
</feature>
<evidence type="ECO:0000313" key="5">
    <source>
        <dbReference type="EMBL" id="KAK7499314.1"/>
    </source>
</evidence>
<feature type="region of interest" description="Disordered" evidence="2">
    <location>
        <begin position="679"/>
        <end position="702"/>
    </location>
</feature>
<feature type="region of interest" description="Disordered" evidence="2">
    <location>
        <begin position="296"/>
        <end position="338"/>
    </location>
</feature>
<dbReference type="PANTHER" id="PTHR11360:SF260">
    <property type="entry name" value="MFS DOMAIN-CONTAINING PROTEIN"/>
    <property type="match status" value="1"/>
</dbReference>
<feature type="transmembrane region" description="Helical" evidence="3">
    <location>
        <begin position="157"/>
        <end position="182"/>
    </location>
</feature>
<feature type="transmembrane region" description="Helical" evidence="3">
    <location>
        <begin position="220"/>
        <end position="239"/>
    </location>
</feature>
<feature type="transmembrane region" description="Helical" evidence="3">
    <location>
        <begin position="633"/>
        <end position="658"/>
    </location>
</feature>
<feature type="region of interest" description="Disordered" evidence="2">
    <location>
        <begin position="1"/>
        <end position="57"/>
    </location>
</feature>
<feature type="transmembrane region" description="Helical" evidence="3">
    <location>
        <begin position="470"/>
        <end position="494"/>
    </location>
</feature>
<dbReference type="InterPro" id="IPR020846">
    <property type="entry name" value="MFS_dom"/>
</dbReference>
<sequence length="702" mass="76097">MESRLPEVVVTTPDSETKGEEKVSDMKPEPEVTTRLTDGDSENGMLQFPEEEEESPVPDGGWGWVVCAGSFMVNFIIDGTMFSFGILLLDLLDDFGEGKAITSWVGSAQLGMSMMMGPMVSLLLKKFSVRQVAIAGTLVSTSGFIASVFAPNVYVLIVMYGIVGGTGLCMTFMPSIIVVGLYFSKKRAIATGIATSGSGVGTFAYAYICDMLLDYFTWRQTILILTGLLLNCLACGLLFRPLVTAPSRKKFCGSGSSASSSVYSDSEEGETAAMVKSGVENGLHRSALGLSELGKEGKGPLSAHLAPFSMPSPQLRHSRHRHHRRHHHRQNDSLLPYDPLVPHAASLAPDERLYRSVENFVRPGSRTIAPASENKVVYFSETQLAPGTHTEEVSQERNHIAMGLLRPILRKDIYYSGSVSHLAEYQVCGRSMTSFLAHMTQSVSDVSSTTTSDISETGFRRWRRKLVNYLHLNLFKNTAFVFLLVVFTLWTVQAVPMTYLPNLAVSKGIKRKDAAFLISIVGITNTAARIVAGIVTDTLRVRSIWLYVGALLLGAGVNFIIPWCNSFPLLATAAAAFGVCMAVAVSMRTIVLAEQLGITVLTQSFGVVALFQGLAFTVNPPLAGKLFDVTGAYYWPFMMTGFMYVISGVASLIVALCFKPLCLPHPSRSFIVSVEEVETESSTVSPSSSSAKSDAPSSDSML</sequence>
<dbReference type="Gene3D" id="1.20.1250.20">
    <property type="entry name" value="MFS general substrate transporter like domains"/>
    <property type="match status" value="2"/>
</dbReference>
<feature type="compositionally biased region" description="Basic residues" evidence="2">
    <location>
        <begin position="316"/>
        <end position="329"/>
    </location>
</feature>
<keyword evidence="3" id="KW-1133">Transmembrane helix</keyword>
<feature type="compositionally biased region" description="Low complexity" evidence="2">
    <location>
        <begin position="680"/>
        <end position="702"/>
    </location>
</feature>
<feature type="compositionally biased region" description="Basic and acidic residues" evidence="2">
    <location>
        <begin position="15"/>
        <end position="32"/>
    </location>
</feature>
<dbReference type="Proteomes" id="UP001519460">
    <property type="component" value="Unassembled WGS sequence"/>
</dbReference>
<comment type="subcellular location">
    <subcellularLocation>
        <location evidence="1">Membrane</location>
        <topology evidence="1">Multi-pass membrane protein</topology>
    </subcellularLocation>
</comment>
<proteinExistence type="predicted"/>
<feature type="transmembrane region" description="Helical" evidence="3">
    <location>
        <begin position="101"/>
        <end position="124"/>
    </location>
</feature>
<reference evidence="5 6" key="1">
    <citation type="journal article" date="2023" name="Sci. Data">
        <title>Genome assembly of the Korean intertidal mud-creeper Batillaria attramentaria.</title>
        <authorList>
            <person name="Patra A.K."/>
            <person name="Ho P.T."/>
            <person name="Jun S."/>
            <person name="Lee S.J."/>
            <person name="Kim Y."/>
            <person name="Won Y.J."/>
        </authorList>
    </citation>
    <scope>NUCLEOTIDE SEQUENCE [LARGE SCALE GENOMIC DNA]</scope>
    <source>
        <strain evidence="5">Wonlab-2016</strain>
    </source>
</reference>
<feature type="transmembrane region" description="Helical" evidence="3">
    <location>
        <begin position="567"/>
        <end position="586"/>
    </location>
</feature>
<name>A0ABD0LK41_9CAEN</name>
<protein>
    <recommendedName>
        <fullName evidence="4">Major facilitator superfamily (MFS) profile domain-containing protein</fullName>
    </recommendedName>
</protein>
<feature type="transmembrane region" description="Helical" evidence="3">
    <location>
        <begin position="514"/>
        <end position="532"/>
    </location>
</feature>
<evidence type="ECO:0000256" key="3">
    <source>
        <dbReference type="SAM" id="Phobius"/>
    </source>
</evidence>
<feature type="transmembrane region" description="Helical" evidence="3">
    <location>
        <begin position="189"/>
        <end position="208"/>
    </location>
</feature>
<keyword evidence="6" id="KW-1185">Reference proteome</keyword>
<comment type="caution">
    <text evidence="5">The sequence shown here is derived from an EMBL/GenBank/DDBJ whole genome shotgun (WGS) entry which is preliminary data.</text>
</comment>
<accession>A0ABD0LK41</accession>
<gene>
    <name evidence="5" type="ORF">BaRGS_00009574</name>
</gene>
<dbReference type="PANTHER" id="PTHR11360">
    <property type="entry name" value="MONOCARBOXYLATE TRANSPORTER"/>
    <property type="match status" value="1"/>
</dbReference>
<evidence type="ECO:0000256" key="1">
    <source>
        <dbReference type="ARBA" id="ARBA00004141"/>
    </source>
</evidence>
<dbReference type="Pfam" id="PF07690">
    <property type="entry name" value="MFS_1"/>
    <property type="match status" value="2"/>
</dbReference>
<feature type="domain" description="Major facilitator superfamily (MFS) profile" evidence="4">
    <location>
        <begin position="474"/>
        <end position="702"/>
    </location>
</feature>
<evidence type="ECO:0000259" key="4">
    <source>
        <dbReference type="PROSITE" id="PS50850"/>
    </source>
</evidence>
<feature type="transmembrane region" description="Helical" evidence="3">
    <location>
        <begin position="544"/>
        <end position="561"/>
    </location>
</feature>